<dbReference type="OrthoDB" id="2311687at2759"/>
<keyword evidence="3" id="KW-1185">Reference proteome</keyword>
<proteinExistence type="predicted"/>
<dbReference type="InterPro" id="IPR018565">
    <property type="entry name" value="Nkp2/Cnl2"/>
</dbReference>
<dbReference type="PANTHER" id="PTHR28064">
    <property type="entry name" value="INNER KINETOCHORE SUBUNIT NKP2"/>
    <property type="match status" value="1"/>
</dbReference>
<dbReference type="GO" id="GO:0031511">
    <property type="term" value="C:Mis6-Sim4 complex"/>
    <property type="evidence" value="ECO:0007669"/>
    <property type="project" value="TreeGrafter"/>
</dbReference>
<evidence type="ECO:0000256" key="1">
    <source>
        <dbReference type="SAM" id="Coils"/>
    </source>
</evidence>
<protein>
    <recommendedName>
        <fullName evidence="4">Cnl2/NKP2 family protein-domain-containing protein</fullName>
    </recommendedName>
</protein>
<evidence type="ECO:0000313" key="2">
    <source>
        <dbReference type="EMBL" id="KAF2497585.1"/>
    </source>
</evidence>
<dbReference type="Pfam" id="PF09447">
    <property type="entry name" value="Cnl2_NKP2"/>
    <property type="match status" value="1"/>
</dbReference>
<gene>
    <name evidence="2" type="ORF">BU16DRAFT_606117</name>
</gene>
<dbReference type="GO" id="GO:0007059">
    <property type="term" value="P:chromosome segregation"/>
    <property type="evidence" value="ECO:0007669"/>
    <property type="project" value="TreeGrafter"/>
</dbReference>
<reference evidence="2" key="1">
    <citation type="journal article" date="2020" name="Stud. Mycol.">
        <title>101 Dothideomycetes genomes: a test case for predicting lifestyles and emergence of pathogens.</title>
        <authorList>
            <person name="Haridas S."/>
            <person name="Albert R."/>
            <person name="Binder M."/>
            <person name="Bloem J."/>
            <person name="Labutti K."/>
            <person name="Salamov A."/>
            <person name="Andreopoulos B."/>
            <person name="Baker S."/>
            <person name="Barry K."/>
            <person name="Bills G."/>
            <person name="Bluhm B."/>
            <person name="Cannon C."/>
            <person name="Castanera R."/>
            <person name="Culley D."/>
            <person name="Daum C."/>
            <person name="Ezra D."/>
            <person name="Gonzalez J."/>
            <person name="Henrissat B."/>
            <person name="Kuo A."/>
            <person name="Liang C."/>
            <person name="Lipzen A."/>
            <person name="Lutzoni F."/>
            <person name="Magnuson J."/>
            <person name="Mondo S."/>
            <person name="Nolan M."/>
            <person name="Ohm R."/>
            <person name="Pangilinan J."/>
            <person name="Park H.-J."/>
            <person name="Ramirez L."/>
            <person name="Alfaro M."/>
            <person name="Sun H."/>
            <person name="Tritt A."/>
            <person name="Yoshinaga Y."/>
            <person name="Zwiers L.-H."/>
            <person name="Turgeon B."/>
            <person name="Goodwin S."/>
            <person name="Spatafora J."/>
            <person name="Crous P."/>
            <person name="Grigoriev I."/>
        </authorList>
    </citation>
    <scope>NUCLEOTIDE SEQUENCE</scope>
    <source>
        <strain evidence="2">CBS 269.34</strain>
    </source>
</reference>
<accession>A0A6A6QYQ8</accession>
<sequence length="197" mass="21828">MAPTEASILSNFLLPPAPLPAFITLRQFTELFPRALQSEPEIKVLYRELQHQRAIDADDVKRNIATEVKRGEKQRRATFNSRQKADQFDLLELGGRDIHGEAELFGPSQNHTPRDAHTIRTVVPELERASTELEAQIAAMEAESDALLAEIKSSIGDLSDLRYGRFAKTPGASEDVSHDVLVTLKRLVAACDVAKDG</sequence>
<name>A0A6A6QYQ8_9PEZI</name>
<keyword evidence="1" id="KW-0175">Coiled coil</keyword>
<dbReference type="Proteomes" id="UP000799750">
    <property type="component" value="Unassembled WGS sequence"/>
</dbReference>
<organism evidence="2 3">
    <name type="scientific">Lophium mytilinum</name>
    <dbReference type="NCBI Taxonomy" id="390894"/>
    <lineage>
        <taxon>Eukaryota</taxon>
        <taxon>Fungi</taxon>
        <taxon>Dikarya</taxon>
        <taxon>Ascomycota</taxon>
        <taxon>Pezizomycotina</taxon>
        <taxon>Dothideomycetes</taxon>
        <taxon>Pleosporomycetidae</taxon>
        <taxon>Mytilinidiales</taxon>
        <taxon>Mytilinidiaceae</taxon>
        <taxon>Lophium</taxon>
    </lineage>
</organism>
<evidence type="ECO:0008006" key="4">
    <source>
        <dbReference type="Google" id="ProtNLM"/>
    </source>
</evidence>
<dbReference type="EMBL" id="MU004186">
    <property type="protein sequence ID" value="KAF2497585.1"/>
    <property type="molecule type" value="Genomic_DNA"/>
</dbReference>
<dbReference type="PANTHER" id="PTHR28064:SF1">
    <property type="entry name" value="INNER KINETOCHORE SUBUNIT NKP2"/>
    <property type="match status" value="1"/>
</dbReference>
<feature type="coiled-coil region" evidence="1">
    <location>
        <begin position="123"/>
        <end position="150"/>
    </location>
</feature>
<evidence type="ECO:0000313" key="3">
    <source>
        <dbReference type="Proteomes" id="UP000799750"/>
    </source>
</evidence>
<dbReference type="AlphaFoldDB" id="A0A6A6QYQ8"/>